<dbReference type="Proteomes" id="UP000826271">
    <property type="component" value="Unassembled WGS sequence"/>
</dbReference>
<feature type="region of interest" description="Disordered" evidence="1">
    <location>
        <begin position="61"/>
        <end position="84"/>
    </location>
</feature>
<name>A0AAV6YF03_9LAMI</name>
<comment type="caution">
    <text evidence="2">The sequence shown here is derived from an EMBL/GenBank/DDBJ whole genome shotgun (WGS) entry which is preliminary data.</text>
</comment>
<keyword evidence="3" id="KW-1185">Reference proteome</keyword>
<dbReference type="EMBL" id="WHWC01000001">
    <property type="protein sequence ID" value="KAG8391767.1"/>
    <property type="molecule type" value="Genomic_DNA"/>
</dbReference>
<reference evidence="2" key="1">
    <citation type="submission" date="2019-10" db="EMBL/GenBank/DDBJ databases">
        <authorList>
            <person name="Zhang R."/>
            <person name="Pan Y."/>
            <person name="Wang J."/>
            <person name="Ma R."/>
            <person name="Yu S."/>
        </authorList>
    </citation>
    <scope>NUCLEOTIDE SEQUENCE</scope>
    <source>
        <strain evidence="2">LA-IB0</strain>
        <tissue evidence="2">Leaf</tissue>
    </source>
</reference>
<protein>
    <submittedName>
        <fullName evidence="2">Uncharacterized protein</fullName>
    </submittedName>
</protein>
<accession>A0AAV6YF03</accession>
<sequence>MEEWEIKVPSASVDVLSNAFTQGLDDGEFFRSLAKKPLISFDNLSTREEKYVNMEEATQMKRVEATTMNQDEEDNDMESGRPLP</sequence>
<evidence type="ECO:0000256" key="1">
    <source>
        <dbReference type="SAM" id="MobiDB-lite"/>
    </source>
</evidence>
<gene>
    <name evidence="2" type="ORF">BUALT_Bualt01G0221200</name>
</gene>
<proteinExistence type="predicted"/>
<dbReference type="AlphaFoldDB" id="A0AAV6YF03"/>
<organism evidence="2 3">
    <name type="scientific">Buddleja alternifolia</name>
    <dbReference type="NCBI Taxonomy" id="168488"/>
    <lineage>
        <taxon>Eukaryota</taxon>
        <taxon>Viridiplantae</taxon>
        <taxon>Streptophyta</taxon>
        <taxon>Embryophyta</taxon>
        <taxon>Tracheophyta</taxon>
        <taxon>Spermatophyta</taxon>
        <taxon>Magnoliopsida</taxon>
        <taxon>eudicotyledons</taxon>
        <taxon>Gunneridae</taxon>
        <taxon>Pentapetalae</taxon>
        <taxon>asterids</taxon>
        <taxon>lamiids</taxon>
        <taxon>Lamiales</taxon>
        <taxon>Scrophulariaceae</taxon>
        <taxon>Buddlejeae</taxon>
        <taxon>Buddleja</taxon>
    </lineage>
</organism>
<evidence type="ECO:0000313" key="3">
    <source>
        <dbReference type="Proteomes" id="UP000826271"/>
    </source>
</evidence>
<evidence type="ECO:0000313" key="2">
    <source>
        <dbReference type="EMBL" id="KAG8391767.1"/>
    </source>
</evidence>